<sequence length="480" mass="56498">MLEIIFSIYDYDGDDNLNEEEFITFMSDILYISVLMNRIPENEYHSETVGKIAKWCSSNFKTNLFRTPLPSISHDLFIEGIVYALTENRNLPLYKEQRFTGVSFVTELTQYFQYYSAIAKRRGWPIEISDKPQEHEQEQVQVPFQNTLVPTTSEPICIITKQKFIEYQNSKQNLVIVEEPVKPQLTPQQQLQEYQEMRRKKFQEAKEIEERRKKEMEDEVNRALASRLAEQERINQMLREQQERIEAEQREQERINIEMDAAEQLRERIQQIEQLQRALRDRTRQQGYDLGIDQIDGEVFVKPLDHIETITISNSEEGFDPIEANVNVLDFLDEEPDDRIAFKCGESYYMASRERIRSMINLENRENALFYGCACELHGDWTLIETWALLEPTVISNPVYYNIQQLGLPIRYVYLDDIKQVLESKYRFFSVERPEDYHIIPSFASDNILNHGIGSSSGSHCQDGQADGVYRIKSFEPKII</sequence>
<keyword evidence="1" id="KW-0175">Coiled coil</keyword>
<evidence type="ECO:0000259" key="2">
    <source>
        <dbReference type="PROSITE" id="PS50222"/>
    </source>
</evidence>
<dbReference type="InterPro" id="IPR018247">
    <property type="entry name" value="EF_Hand_1_Ca_BS"/>
</dbReference>
<dbReference type="PROSITE" id="PS00018">
    <property type="entry name" value="EF_HAND_1"/>
    <property type="match status" value="1"/>
</dbReference>
<proteinExistence type="predicted"/>
<evidence type="ECO:0000256" key="1">
    <source>
        <dbReference type="SAM" id="Coils"/>
    </source>
</evidence>
<name>A0A6C0ART4_9ZZZZ</name>
<evidence type="ECO:0000313" key="3">
    <source>
        <dbReference type="EMBL" id="QHS82462.1"/>
    </source>
</evidence>
<feature type="coiled-coil region" evidence="1">
    <location>
        <begin position="191"/>
        <end position="285"/>
    </location>
</feature>
<organism evidence="3">
    <name type="scientific">viral metagenome</name>
    <dbReference type="NCBI Taxonomy" id="1070528"/>
    <lineage>
        <taxon>unclassified sequences</taxon>
        <taxon>metagenomes</taxon>
        <taxon>organismal metagenomes</taxon>
    </lineage>
</organism>
<dbReference type="InterPro" id="IPR002048">
    <property type="entry name" value="EF_hand_dom"/>
</dbReference>
<accession>A0A6C0ART4</accession>
<feature type="domain" description="EF-hand" evidence="2">
    <location>
        <begin position="1"/>
        <end position="32"/>
    </location>
</feature>
<protein>
    <recommendedName>
        <fullName evidence="2">EF-hand domain-containing protein</fullName>
    </recommendedName>
</protein>
<dbReference type="GO" id="GO:0005509">
    <property type="term" value="F:calcium ion binding"/>
    <property type="evidence" value="ECO:0007669"/>
    <property type="project" value="InterPro"/>
</dbReference>
<reference evidence="3" key="1">
    <citation type="journal article" date="2020" name="Nature">
        <title>Giant virus diversity and host interactions through global metagenomics.</title>
        <authorList>
            <person name="Schulz F."/>
            <person name="Roux S."/>
            <person name="Paez-Espino D."/>
            <person name="Jungbluth S."/>
            <person name="Walsh D.A."/>
            <person name="Denef V.J."/>
            <person name="McMahon K.D."/>
            <person name="Konstantinidis K.T."/>
            <person name="Eloe-Fadrosh E.A."/>
            <person name="Kyrpides N.C."/>
            <person name="Woyke T."/>
        </authorList>
    </citation>
    <scope>NUCLEOTIDE SEQUENCE</scope>
    <source>
        <strain evidence="3">GVMAG-S-1101171-111</strain>
    </source>
</reference>
<dbReference type="EMBL" id="MN740803">
    <property type="protein sequence ID" value="QHS82462.1"/>
    <property type="molecule type" value="Genomic_DNA"/>
</dbReference>
<dbReference type="AlphaFoldDB" id="A0A6C0ART4"/>
<dbReference type="PROSITE" id="PS50222">
    <property type="entry name" value="EF_HAND_2"/>
    <property type="match status" value="1"/>
</dbReference>